<reference evidence="1 2" key="1">
    <citation type="journal article" date="2016" name="Nat. Commun.">
        <title>Thousands of microbial genomes shed light on interconnected biogeochemical processes in an aquifer system.</title>
        <authorList>
            <person name="Anantharaman K."/>
            <person name="Brown C.T."/>
            <person name="Hug L.A."/>
            <person name="Sharon I."/>
            <person name="Castelle C.J."/>
            <person name="Probst A.J."/>
            <person name="Thomas B.C."/>
            <person name="Singh A."/>
            <person name="Wilkins M.J."/>
            <person name="Karaoz U."/>
            <person name="Brodie E.L."/>
            <person name="Williams K.H."/>
            <person name="Hubbard S.S."/>
            <person name="Banfield J.F."/>
        </authorList>
    </citation>
    <scope>NUCLEOTIDE SEQUENCE [LARGE SCALE GENOMIC DNA]</scope>
</reference>
<sequence length="63" mass="7527">MDRKRLIKEIEQVPEPLLDEIHDFVNFLKARIRKERMDTALASESSLKKDWLCAEEEAAWRNL</sequence>
<accession>A0A1F6T7D2</accession>
<name>A0A1F6T7D2_9PROT</name>
<proteinExistence type="predicted"/>
<dbReference type="AlphaFoldDB" id="A0A1F6T7D2"/>
<gene>
    <name evidence="1" type="ORF">A2140_03445</name>
</gene>
<organism evidence="1 2">
    <name type="scientific">Candidatus Muproteobacteria bacterium RBG_16_62_13</name>
    <dbReference type="NCBI Taxonomy" id="1817756"/>
    <lineage>
        <taxon>Bacteria</taxon>
        <taxon>Pseudomonadati</taxon>
        <taxon>Pseudomonadota</taxon>
        <taxon>Candidatus Muproteobacteria</taxon>
    </lineage>
</organism>
<dbReference type="EMBL" id="MFSQ01000041">
    <property type="protein sequence ID" value="OGI41043.1"/>
    <property type="molecule type" value="Genomic_DNA"/>
</dbReference>
<evidence type="ECO:0000313" key="2">
    <source>
        <dbReference type="Proteomes" id="UP000178379"/>
    </source>
</evidence>
<comment type="caution">
    <text evidence="1">The sequence shown here is derived from an EMBL/GenBank/DDBJ whole genome shotgun (WGS) entry which is preliminary data.</text>
</comment>
<protein>
    <submittedName>
        <fullName evidence="1">DUF2281 domain-containing protein</fullName>
    </submittedName>
</protein>
<dbReference type="Proteomes" id="UP000178379">
    <property type="component" value="Unassembled WGS sequence"/>
</dbReference>
<evidence type="ECO:0000313" key="1">
    <source>
        <dbReference type="EMBL" id="OGI41043.1"/>
    </source>
</evidence>